<gene>
    <name evidence="1" type="ORF">HERILL_LOCUS7557</name>
</gene>
<keyword evidence="2" id="KW-1185">Reference proteome</keyword>
<evidence type="ECO:0000313" key="2">
    <source>
        <dbReference type="Proteomes" id="UP000594454"/>
    </source>
</evidence>
<reference evidence="1 2" key="1">
    <citation type="submission" date="2020-11" db="EMBL/GenBank/DDBJ databases">
        <authorList>
            <person name="Wallbank WR R."/>
            <person name="Pardo Diaz C."/>
            <person name="Kozak K."/>
            <person name="Martin S."/>
            <person name="Jiggins C."/>
            <person name="Moest M."/>
            <person name="Warren A I."/>
            <person name="Generalovic N T."/>
            <person name="Byers J.R.P. K."/>
            <person name="Montejo-Kovacevich G."/>
            <person name="Yen C E."/>
        </authorList>
    </citation>
    <scope>NUCLEOTIDE SEQUENCE [LARGE SCALE GENOMIC DNA]</scope>
</reference>
<name>A0A7R8UPM2_HERIL</name>
<dbReference type="EMBL" id="LR899011">
    <property type="protein sequence ID" value="CAD7084674.1"/>
    <property type="molecule type" value="Genomic_DNA"/>
</dbReference>
<dbReference type="InParanoid" id="A0A7R8UPM2"/>
<evidence type="ECO:0008006" key="3">
    <source>
        <dbReference type="Google" id="ProtNLM"/>
    </source>
</evidence>
<dbReference type="AlphaFoldDB" id="A0A7R8UPM2"/>
<dbReference type="Proteomes" id="UP000594454">
    <property type="component" value="Chromosome 3"/>
</dbReference>
<dbReference type="PANTHER" id="PTHR33053">
    <property type="entry name" value="PROTEIN, PUTATIVE-RELATED"/>
    <property type="match status" value="1"/>
</dbReference>
<evidence type="ECO:0000313" key="1">
    <source>
        <dbReference type="EMBL" id="CAD7084674.1"/>
    </source>
</evidence>
<dbReference type="PANTHER" id="PTHR33053:SF9">
    <property type="entry name" value="AGAP000105-PA"/>
    <property type="match status" value="1"/>
</dbReference>
<accession>A0A7R8UPM2</accession>
<protein>
    <recommendedName>
        <fullName evidence="3">Transposase domain-containing protein</fullName>
    </recommendedName>
</protein>
<organism evidence="1 2">
    <name type="scientific">Hermetia illucens</name>
    <name type="common">Black soldier fly</name>
    <dbReference type="NCBI Taxonomy" id="343691"/>
    <lineage>
        <taxon>Eukaryota</taxon>
        <taxon>Metazoa</taxon>
        <taxon>Ecdysozoa</taxon>
        <taxon>Arthropoda</taxon>
        <taxon>Hexapoda</taxon>
        <taxon>Insecta</taxon>
        <taxon>Pterygota</taxon>
        <taxon>Neoptera</taxon>
        <taxon>Endopterygota</taxon>
        <taxon>Diptera</taxon>
        <taxon>Brachycera</taxon>
        <taxon>Stratiomyomorpha</taxon>
        <taxon>Stratiomyidae</taxon>
        <taxon>Hermetiinae</taxon>
        <taxon>Hermetia</taxon>
    </lineage>
</organism>
<proteinExistence type="predicted"/>
<sequence>MDPRTPVRSPPTEDRVPKRVCVNLLGIFNSSEKRDQLQSKFVSNEITRLQNQRLLARCHKQPHPFFRFEDTSEEEPFTCEIDDNSPSLTSQLEAHARQKNATEVLKDLRGLMEKFSNTIPPFDFKRFDLPSDEPFRIYEMTSGSYVHFGIKQNLEEPPAPHGPVMWLNIGIYMVHINLGNVALPKYLTIFGQQVCTGRTFVIGIYLGDFPIETIGNEILQPLVAELQDLQCHEISFNQRQFRFGVHSVIVDPIANSLVTCTTWPNSMYGCSKCKCRTKFEAPTNTTIYPRMINAELRDDDDFRFCVMTEHHLVTPVLQESGIRLISQFTIDYKYTVCLGVMKKLIDLWIAGELQYRLNNDAISAIDVELMALAASRPSEFRAAPKLLEAVSLWTAYDYRQFLLYYGPIVLRHHLPKPYYVHFLHLNLGIRIALDPQNYEDINYYICGQLIQVFVTNFAKYYGPERVDYNIHNLLHLEDVVRRYTCLEKVSGFSFDTCIENTNVLMRRIITEPDFQLTEVAELISQNQAKTKGKAIINNVISVVEPDNCYAMPNGFAQIKYVGFDELGKVALFGHRFNQGISLTIIPTARQNIYEVYDLSSMEKFYPEQVISKGILFHHKGRRYAMALLSF</sequence>